<dbReference type="EMBL" id="JMIW01000003">
    <property type="protein sequence ID" value="KEO90230.1"/>
    <property type="molecule type" value="Genomic_DNA"/>
</dbReference>
<protein>
    <submittedName>
        <fullName evidence="1">Uncharacterized protein</fullName>
    </submittedName>
</protein>
<dbReference type="AlphaFoldDB" id="A0A074MBW1"/>
<gene>
    <name evidence="1" type="ORF">EH31_09070</name>
</gene>
<name>A0A074MBW1_ERYLO</name>
<keyword evidence="2" id="KW-1185">Reference proteome</keyword>
<accession>A0A074MBW1</accession>
<dbReference type="STRING" id="1044.EH31_09070"/>
<reference evidence="1 2" key="1">
    <citation type="submission" date="2014-04" db="EMBL/GenBank/DDBJ databases">
        <title>A comprehensive comparison of genomes of Erythrobacter spp. strains.</title>
        <authorList>
            <person name="Zheng Q."/>
        </authorList>
    </citation>
    <scope>NUCLEOTIDE SEQUENCE [LARGE SCALE GENOMIC DNA]</scope>
    <source>
        <strain evidence="1 2">DSM 6997</strain>
    </source>
</reference>
<evidence type="ECO:0000313" key="1">
    <source>
        <dbReference type="EMBL" id="KEO90230.1"/>
    </source>
</evidence>
<comment type="caution">
    <text evidence="1">The sequence shown here is derived from an EMBL/GenBank/DDBJ whole genome shotgun (WGS) entry which is preliminary data.</text>
</comment>
<evidence type="ECO:0000313" key="2">
    <source>
        <dbReference type="Proteomes" id="UP000027647"/>
    </source>
</evidence>
<organism evidence="1 2">
    <name type="scientific">Erythrobacter longus</name>
    <dbReference type="NCBI Taxonomy" id="1044"/>
    <lineage>
        <taxon>Bacteria</taxon>
        <taxon>Pseudomonadati</taxon>
        <taxon>Pseudomonadota</taxon>
        <taxon>Alphaproteobacteria</taxon>
        <taxon>Sphingomonadales</taxon>
        <taxon>Erythrobacteraceae</taxon>
        <taxon>Erythrobacter/Porphyrobacter group</taxon>
        <taxon>Erythrobacter</taxon>
    </lineage>
</organism>
<dbReference type="Proteomes" id="UP000027647">
    <property type="component" value="Unassembled WGS sequence"/>
</dbReference>
<sequence length="62" mass="6863">MINHPTAQSARLKAQVSDFWGRSVLAAQVFYEASLDLSLIAKLLYANNKNMILGAHAKRFDG</sequence>
<proteinExistence type="predicted"/>